<dbReference type="EMBL" id="LR999452">
    <property type="protein sequence ID" value="CAE5963040.1"/>
    <property type="molecule type" value="Genomic_DNA"/>
</dbReference>
<keyword evidence="16 22" id="KW-0472">Membrane</keyword>
<evidence type="ECO:0000256" key="19">
    <source>
        <dbReference type="ARBA" id="ARBA00023180"/>
    </source>
</evidence>
<feature type="transmembrane region" description="Helical" evidence="22">
    <location>
        <begin position="1127"/>
        <end position="1148"/>
    </location>
</feature>
<feature type="chain" id="PRO_5035758480" description="non-specific serine/threonine protein kinase" evidence="23">
    <location>
        <begin position="24"/>
        <end position="1366"/>
    </location>
</feature>
<evidence type="ECO:0000256" key="4">
    <source>
        <dbReference type="ARBA" id="ARBA00022527"/>
    </source>
</evidence>
<dbReference type="EC" id="2.7.11.1" evidence="2"/>
<dbReference type="Pfam" id="PF12819">
    <property type="entry name" value="Malectin_like"/>
    <property type="match status" value="1"/>
</dbReference>
<evidence type="ECO:0000256" key="18">
    <source>
        <dbReference type="ARBA" id="ARBA00023170"/>
    </source>
</evidence>
<dbReference type="Gene3D" id="3.80.10.10">
    <property type="entry name" value="Ribonuclease Inhibitor"/>
    <property type="match status" value="1"/>
</dbReference>
<dbReference type="InterPro" id="IPR011009">
    <property type="entry name" value="Kinase-like_dom_sf"/>
</dbReference>
<dbReference type="InterPro" id="IPR024788">
    <property type="entry name" value="Malectin-like_Carb-bd_dom"/>
</dbReference>
<dbReference type="InterPro" id="IPR021820">
    <property type="entry name" value="S-locus_recpt_kinase_C"/>
</dbReference>
<evidence type="ECO:0000256" key="23">
    <source>
        <dbReference type="SAM" id="SignalP"/>
    </source>
</evidence>
<dbReference type="PANTHER" id="PTHR45631:SF151">
    <property type="entry name" value="MALECTIN-LIKE DOMAIN-CONTAINING PROTEIN"/>
    <property type="match status" value="1"/>
</dbReference>
<evidence type="ECO:0000259" key="24">
    <source>
        <dbReference type="PROSITE" id="PS50144"/>
    </source>
</evidence>
<dbReference type="Pfam" id="PF22486">
    <property type="entry name" value="MATH_2"/>
    <property type="match status" value="1"/>
</dbReference>
<dbReference type="CDD" id="cd00028">
    <property type="entry name" value="B_lectin"/>
    <property type="match status" value="1"/>
</dbReference>
<dbReference type="Gene3D" id="2.60.210.10">
    <property type="entry name" value="Apoptosis, Tumor Necrosis Factor Receptor Associated Protein 2, Chain A"/>
    <property type="match status" value="2"/>
</dbReference>
<evidence type="ECO:0000256" key="17">
    <source>
        <dbReference type="ARBA" id="ARBA00023157"/>
    </source>
</evidence>
<sequence>METRNKILLAVCATFSILNLVESQNYQQGFISLDCGLPLNESPYNDSVTTLTYISDANFTRGGKTGKVEKYLEKHFIKPYTVLRYFPDGIRNCYSLSVKQDTKYLIRTVFLYGNYDGLNTSPRFDLYLGPNIWTTVDVQISGIGALEEIIHITRSNIIEICLVKTGTSTPMISAIELRPLQYNTYIARTGSLKRLDRLYFTNSNESLRYPKDVRDRIWFPYFEQEWTQINTTLNVSDSSDGYDPPLDAFKTAAIPTNASEKMTITWSLDISDDQTYCYIYVADIQQVRSNEIREFEIVLNGKVHFEPYRPKRFEVKTFNNTVPQKCEGGVCRVELSRTSRSTLPPLMNAFEIFRVIDFPQPETNQNDVIAIRNIQSTSGLNRISWQGDPCVPKQFMWIGLSCSVIDMSTPPRIIALDLSSSGLTGIVPPSIQNLSQLQELDLSKNNLTGDVPEFLAKMKSLLVINLSGNNLSGSVPRALLDRKKEGLKLVLEGNTKLCVACGTKFPVVLVVASVSSVAIIIIGLVLIVLVRRRKQSAGKGKRSGSVLSWSSRLKIASESALEYSTNVEIWREHPPSSYSLKINTLSKLNSDIYKSRRFLSGGYNCEVFAYLVFFAYNKKANKYFTIQDVEVKRFNALRTVWGLPQVLSLGTFNDPKNGIIFEGEQCEFGVDVMVAPPFNKWEVVSFDEKLYNPKFSWNVKNFLMLRENLYISNSFPMGGRKWVLKLYPKCFSTSDGKWISIFLHLEDNERLMADERIYTRGKLRVLDPRGSNHATEKFICWHDESNSGTGHDQIMSSMAKLRESYLDKEGTLTTESLTISSNKTIISPSQIFELGFFNLASSSRWYLGIWYKIISIRTYVWVANRDNPLSNSNGTLKISENNLVIFDQSDRPVWSTNITGGDVRSPVVAELLDNGNFLLRDSNNRLLWQSFDFPTDTLLEEMKLGWDHKNGFNRILRSWKTTEDPSSGDFSTKLETSEFPEFYICNKESIRYRSGPWNGIGFSSVAGTNQVGYIVYNFTKNGSAGCMRKTRLSCEGRDGFARLKRMKLPDTTATIVDREIGLKVCKERCLKDCNCTAFANADIRNGGSGCVIWTGEILDTRAEGGQDLYVRLAAADLGDKRIKNEKMIGSSIGMSILLLISFIIFHFWKRKQKRSIAIQTPIVDQVRSQDSLMNEVIVSSRSYKSEENKTEYLDLPLIEWEALAMATNNFSKDNTLGQGGFGIVYKGRLLDGKEIAIISGKRNKGFYNSNRDLNLLSFVWRHWKEGKGLEIVDPINIDSSSSTLRTHEILRCIQIGLLCVQERAEDRPVMSSVMVMLGSETTAITQPKRPGFCIGRSPLEADSSLSTQRGDECTVNQITVSVIDAR</sequence>
<evidence type="ECO:0000256" key="9">
    <source>
        <dbReference type="ARBA" id="ARBA00022729"/>
    </source>
</evidence>
<comment type="catalytic activity">
    <reaction evidence="20">
        <text>L-threonyl-[protein] + ATP = O-phospho-L-threonyl-[protein] + ADP + H(+)</text>
        <dbReference type="Rhea" id="RHEA:46608"/>
        <dbReference type="Rhea" id="RHEA-COMP:11060"/>
        <dbReference type="Rhea" id="RHEA-COMP:11605"/>
        <dbReference type="ChEBI" id="CHEBI:15378"/>
        <dbReference type="ChEBI" id="CHEBI:30013"/>
        <dbReference type="ChEBI" id="CHEBI:30616"/>
        <dbReference type="ChEBI" id="CHEBI:61977"/>
        <dbReference type="ChEBI" id="CHEBI:456216"/>
        <dbReference type="EC" id="2.7.11.1"/>
    </reaction>
</comment>
<evidence type="ECO:0000256" key="15">
    <source>
        <dbReference type="ARBA" id="ARBA00022989"/>
    </source>
</evidence>
<evidence type="ECO:0000256" key="1">
    <source>
        <dbReference type="ARBA" id="ARBA00004251"/>
    </source>
</evidence>
<dbReference type="Pfam" id="PF01453">
    <property type="entry name" value="B_lectin"/>
    <property type="match status" value="1"/>
</dbReference>
<evidence type="ECO:0000256" key="14">
    <source>
        <dbReference type="ARBA" id="ARBA00022840"/>
    </source>
</evidence>
<dbReference type="Gene3D" id="2.90.10.10">
    <property type="entry name" value="Bulb-type lectin domain"/>
    <property type="match status" value="1"/>
</dbReference>
<dbReference type="InterPro" id="IPR001611">
    <property type="entry name" value="Leu-rich_rpt"/>
</dbReference>
<dbReference type="SUPFAM" id="SSF51110">
    <property type="entry name" value="alpha-D-mannose-specific plant lectins"/>
    <property type="match status" value="1"/>
</dbReference>
<gene>
    <name evidence="27" type="ORF">AARE701A_LOCUS4634</name>
</gene>
<comment type="subcellular location">
    <subcellularLocation>
        <location evidence="1">Cell membrane</location>
        <topology evidence="1">Single-pass type I membrane protein</topology>
    </subcellularLocation>
</comment>
<evidence type="ECO:0000256" key="16">
    <source>
        <dbReference type="ARBA" id="ARBA00023136"/>
    </source>
</evidence>
<name>A0A8S1ZMR8_ARAAE</name>
<keyword evidence="6" id="KW-0433">Leucine-rich repeat</keyword>
<dbReference type="PROSITE" id="PS50948">
    <property type="entry name" value="PAN"/>
    <property type="match status" value="1"/>
</dbReference>
<dbReference type="Pfam" id="PF08276">
    <property type="entry name" value="PAN_2"/>
    <property type="match status" value="1"/>
</dbReference>
<dbReference type="Pfam" id="PF11883">
    <property type="entry name" value="DUF3403"/>
    <property type="match status" value="1"/>
</dbReference>
<keyword evidence="8 22" id="KW-0812">Transmembrane</keyword>
<dbReference type="InterPro" id="IPR003609">
    <property type="entry name" value="Pan_app"/>
</dbReference>
<dbReference type="GO" id="GO:0030246">
    <property type="term" value="F:carbohydrate binding"/>
    <property type="evidence" value="ECO:0007669"/>
    <property type="project" value="UniProtKB-KW"/>
</dbReference>
<dbReference type="CDD" id="cd00121">
    <property type="entry name" value="MATH"/>
    <property type="match status" value="1"/>
</dbReference>
<reference evidence="27" key="1">
    <citation type="submission" date="2021-01" db="EMBL/GenBank/DDBJ databases">
        <authorList>
            <person name="Bezrukov I."/>
        </authorList>
    </citation>
    <scope>NUCLEOTIDE SEQUENCE</scope>
</reference>
<evidence type="ECO:0000256" key="5">
    <source>
        <dbReference type="ARBA" id="ARBA00022553"/>
    </source>
</evidence>
<evidence type="ECO:0000256" key="8">
    <source>
        <dbReference type="ARBA" id="ARBA00022692"/>
    </source>
</evidence>
<keyword evidence="17" id="KW-1015">Disulfide bond</keyword>
<feature type="transmembrane region" description="Helical" evidence="22">
    <location>
        <begin position="505"/>
        <end position="530"/>
    </location>
</feature>
<evidence type="ECO:0000256" key="13">
    <source>
        <dbReference type="ARBA" id="ARBA00022777"/>
    </source>
</evidence>
<keyword evidence="28" id="KW-1185">Reference proteome</keyword>
<dbReference type="SMART" id="SM00108">
    <property type="entry name" value="B_lectin"/>
    <property type="match status" value="1"/>
</dbReference>
<dbReference type="InterPro" id="IPR001480">
    <property type="entry name" value="Bulb-type_lectin_dom"/>
</dbReference>
<dbReference type="Pfam" id="PF12398">
    <property type="entry name" value="DUF3660"/>
    <property type="match status" value="1"/>
</dbReference>
<dbReference type="CDD" id="cd01098">
    <property type="entry name" value="PAN_AP_plant"/>
    <property type="match status" value="1"/>
</dbReference>
<keyword evidence="5" id="KW-0597">Phosphoprotein</keyword>
<feature type="domain" description="Apple" evidence="26">
    <location>
        <begin position="1034"/>
        <end position="1113"/>
    </location>
</feature>
<keyword evidence="15 22" id="KW-1133">Transmembrane helix</keyword>
<evidence type="ECO:0000256" key="20">
    <source>
        <dbReference type="ARBA" id="ARBA00047899"/>
    </source>
</evidence>
<keyword evidence="3" id="KW-1003">Cell membrane</keyword>
<dbReference type="FunFam" id="3.80.10.10:FF:000129">
    <property type="entry name" value="Leucine-rich repeat receptor-like kinase"/>
    <property type="match status" value="1"/>
</dbReference>
<keyword evidence="9 23" id="KW-0732">Signal</keyword>
<evidence type="ECO:0000256" key="22">
    <source>
        <dbReference type="SAM" id="Phobius"/>
    </source>
</evidence>
<keyword evidence="10" id="KW-0430">Lectin</keyword>
<feature type="domain" description="MATH" evidence="24">
    <location>
        <begin position="692"/>
        <end position="823"/>
    </location>
</feature>
<dbReference type="Pfam" id="PF13855">
    <property type="entry name" value="LRR_8"/>
    <property type="match status" value="1"/>
</dbReference>
<dbReference type="InterPro" id="IPR002083">
    <property type="entry name" value="MATH/TRAF_dom"/>
</dbReference>
<dbReference type="SMART" id="SM00473">
    <property type="entry name" value="PAN_AP"/>
    <property type="match status" value="1"/>
</dbReference>
<dbReference type="FunFam" id="2.90.10.10:FF:000009">
    <property type="entry name" value="Receptor-like serine/threonine-protein kinase SD1-8"/>
    <property type="match status" value="1"/>
</dbReference>
<keyword evidence="11" id="KW-0677">Repeat</keyword>
<evidence type="ECO:0000256" key="12">
    <source>
        <dbReference type="ARBA" id="ARBA00022741"/>
    </source>
</evidence>
<keyword evidence="13" id="KW-0418">Kinase</keyword>
<dbReference type="PROSITE" id="PS50144">
    <property type="entry name" value="MATH"/>
    <property type="match status" value="1"/>
</dbReference>
<dbReference type="InterPro" id="IPR036426">
    <property type="entry name" value="Bulb-type_lectin_dom_sf"/>
</dbReference>
<evidence type="ECO:0000259" key="26">
    <source>
        <dbReference type="PROSITE" id="PS50948"/>
    </source>
</evidence>
<evidence type="ECO:0000259" key="25">
    <source>
        <dbReference type="PROSITE" id="PS50927"/>
    </source>
</evidence>
<proteinExistence type="predicted"/>
<evidence type="ECO:0000256" key="11">
    <source>
        <dbReference type="ARBA" id="ARBA00022737"/>
    </source>
</evidence>
<dbReference type="Proteomes" id="UP000682877">
    <property type="component" value="Chromosome 2"/>
</dbReference>
<dbReference type="SUPFAM" id="SSF49599">
    <property type="entry name" value="TRAF domain-like"/>
    <property type="match status" value="2"/>
</dbReference>
<dbReference type="GO" id="GO:0004674">
    <property type="term" value="F:protein serine/threonine kinase activity"/>
    <property type="evidence" value="ECO:0007669"/>
    <property type="project" value="UniProtKB-KW"/>
</dbReference>
<keyword evidence="4" id="KW-0723">Serine/threonine-protein kinase</keyword>
<keyword evidence="18" id="KW-0675">Receptor</keyword>
<keyword evidence="12" id="KW-0547">Nucleotide-binding</keyword>
<dbReference type="PROSITE" id="PS50927">
    <property type="entry name" value="BULB_LECTIN"/>
    <property type="match status" value="1"/>
</dbReference>
<evidence type="ECO:0000256" key="7">
    <source>
        <dbReference type="ARBA" id="ARBA00022679"/>
    </source>
</evidence>
<keyword evidence="7" id="KW-0808">Transferase</keyword>
<dbReference type="InterPro" id="IPR032675">
    <property type="entry name" value="LRR_dom_sf"/>
</dbReference>
<accession>A0A8S1ZMR8</accession>
<protein>
    <recommendedName>
        <fullName evidence="2">non-specific serine/threonine protein kinase</fullName>
        <ecNumber evidence="2">2.7.11.1</ecNumber>
    </recommendedName>
</protein>
<feature type="domain" description="Bulb-type lectin" evidence="25">
    <location>
        <begin position="810"/>
        <end position="932"/>
    </location>
</feature>
<evidence type="ECO:0000256" key="2">
    <source>
        <dbReference type="ARBA" id="ARBA00012513"/>
    </source>
</evidence>
<evidence type="ECO:0000313" key="27">
    <source>
        <dbReference type="EMBL" id="CAE5963040.1"/>
    </source>
</evidence>
<evidence type="ECO:0000256" key="21">
    <source>
        <dbReference type="ARBA" id="ARBA00048679"/>
    </source>
</evidence>
<dbReference type="SUPFAM" id="SSF52058">
    <property type="entry name" value="L domain-like"/>
    <property type="match status" value="1"/>
</dbReference>
<dbReference type="InterPro" id="IPR022126">
    <property type="entry name" value="S-locus_recpt_kinase"/>
</dbReference>
<dbReference type="GO" id="GO:0005524">
    <property type="term" value="F:ATP binding"/>
    <property type="evidence" value="ECO:0007669"/>
    <property type="project" value="UniProtKB-KW"/>
</dbReference>
<keyword evidence="14" id="KW-0067">ATP-binding</keyword>
<dbReference type="SUPFAM" id="SSF56112">
    <property type="entry name" value="Protein kinase-like (PK-like)"/>
    <property type="match status" value="1"/>
</dbReference>
<dbReference type="PANTHER" id="PTHR45631">
    <property type="entry name" value="OS07G0107800 PROTEIN-RELATED"/>
    <property type="match status" value="1"/>
</dbReference>
<evidence type="ECO:0000256" key="3">
    <source>
        <dbReference type="ARBA" id="ARBA00022475"/>
    </source>
</evidence>
<evidence type="ECO:0000256" key="6">
    <source>
        <dbReference type="ARBA" id="ARBA00022614"/>
    </source>
</evidence>
<keyword evidence="19" id="KW-0325">Glycoprotein</keyword>
<comment type="catalytic activity">
    <reaction evidence="21">
        <text>L-seryl-[protein] + ATP = O-phospho-L-seryl-[protein] + ADP + H(+)</text>
        <dbReference type="Rhea" id="RHEA:17989"/>
        <dbReference type="Rhea" id="RHEA-COMP:9863"/>
        <dbReference type="Rhea" id="RHEA-COMP:11604"/>
        <dbReference type="ChEBI" id="CHEBI:15378"/>
        <dbReference type="ChEBI" id="CHEBI:29999"/>
        <dbReference type="ChEBI" id="CHEBI:30616"/>
        <dbReference type="ChEBI" id="CHEBI:83421"/>
        <dbReference type="ChEBI" id="CHEBI:456216"/>
        <dbReference type="EC" id="2.7.11.1"/>
    </reaction>
</comment>
<dbReference type="InterPro" id="IPR008974">
    <property type="entry name" value="TRAF-like"/>
</dbReference>
<feature type="signal peptide" evidence="23">
    <location>
        <begin position="1"/>
        <end position="23"/>
    </location>
</feature>
<dbReference type="GO" id="GO:0005886">
    <property type="term" value="C:plasma membrane"/>
    <property type="evidence" value="ECO:0007669"/>
    <property type="project" value="UniProtKB-SubCell"/>
</dbReference>
<dbReference type="Gene3D" id="3.30.200.20">
    <property type="entry name" value="Phosphorylase Kinase, domain 1"/>
    <property type="match status" value="1"/>
</dbReference>
<organism evidence="27 28">
    <name type="scientific">Arabidopsis arenosa</name>
    <name type="common">Sand rock-cress</name>
    <name type="synonym">Cardaminopsis arenosa</name>
    <dbReference type="NCBI Taxonomy" id="38785"/>
    <lineage>
        <taxon>Eukaryota</taxon>
        <taxon>Viridiplantae</taxon>
        <taxon>Streptophyta</taxon>
        <taxon>Embryophyta</taxon>
        <taxon>Tracheophyta</taxon>
        <taxon>Spermatophyta</taxon>
        <taxon>Magnoliopsida</taxon>
        <taxon>eudicotyledons</taxon>
        <taxon>Gunneridae</taxon>
        <taxon>Pentapetalae</taxon>
        <taxon>rosids</taxon>
        <taxon>malvids</taxon>
        <taxon>Brassicales</taxon>
        <taxon>Brassicaceae</taxon>
        <taxon>Camelineae</taxon>
        <taxon>Arabidopsis</taxon>
    </lineage>
</organism>
<evidence type="ECO:0000313" key="28">
    <source>
        <dbReference type="Proteomes" id="UP000682877"/>
    </source>
</evidence>
<feature type="transmembrane region" description="Helical" evidence="22">
    <location>
        <begin position="598"/>
        <end position="616"/>
    </location>
</feature>
<evidence type="ECO:0000256" key="10">
    <source>
        <dbReference type="ARBA" id="ARBA00022734"/>
    </source>
</evidence>